<sequence>MKDELSRDTSGENNYHHTSSFDDDLLLDLDARGTAQTRLDRTQDDLNKFRQRIDNNVEQQKEYSEMMAALQNKVHEYRKHIADLEGKMVGARRRYLEDPSSFTILDTNLYHDTNTNTYIRDMDMWNMGRGITGGGTNIVLAGGDSNANYEIMARLDEERRRGEEYRMQWENEHTAKERLEDENDRLRREFDLYDRECREKERVFVNRERVFRNVHNITRNINVVPGEGLQSIAAGGTGAQSIAALLTDLLTSTGGSISTNNESTLIEAVKRYRDRSGEANVHRSLLEELRQIRGNGPSEADAELHKELMKKYEESIERNIELESKGDECQRKIADLEAELRRTREKLSDSTNALRKLYEMSQDVDLSLEGTQKRTRSLSPGKSPLSPTEAVRAVRNTIRIKDNEMQQLLRKLKIAESQAKFMGKFETVDDVRRRLDKQLSDSKREIGNQEKHIDELERNLRRLEDKLRSTETEKLASDKARKFLEDELAKLQASYQKATSDDARKIRDELDDHASSLEEEYKNRQITRERDI</sequence>
<feature type="domain" description="PUMA/OVT1 coiled-coil region" evidence="11">
    <location>
        <begin position="403"/>
        <end position="474"/>
    </location>
</feature>
<comment type="subcellular location">
    <subcellularLocation>
        <location evidence="1">Cytoplasm</location>
        <location evidence="1">Myofibril</location>
    </subcellularLocation>
</comment>
<keyword evidence="6" id="KW-0505">Motor protein</keyword>
<organism evidence="12 13">
    <name type="scientific">Heterorhabditis bacteriophora</name>
    <name type="common">Entomopathogenic nematode worm</name>
    <dbReference type="NCBI Taxonomy" id="37862"/>
    <lineage>
        <taxon>Eukaryota</taxon>
        <taxon>Metazoa</taxon>
        <taxon>Ecdysozoa</taxon>
        <taxon>Nematoda</taxon>
        <taxon>Chromadorea</taxon>
        <taxon>Rhabditida</taxon>
        <taxon>Rhabditina</taxon>
        <taxon>Rhabditomorpha</taxon>
        <taxon>Strongyloidea</taxon>
        <taxon>Heterorhabditidae</taxon>
        <taxon>Heterorhabditis</taxon>
    </lineage>
</organism>
<evidence type="ECO:0000256" key="7">
    <source>
        <dbReference type="ARBA" id="ARBA00023179"/>
    </source>
</evidence>
<keyword evidence="4 8" id="KW-0175">Coiled coil</keyword>
<keyword evidence="12" id="KW-1185">Reference proteome</keyword>
<evidence type="ECO:0000256" key="5">
    <source>
        <dbReference type="ARBA" id="ARBA00023123"/>
    </source>
</evidence>
<evidence type="ECO:0000256" key="2">
    <source>
        <dbReference type="ARBA" id="ARBA00022433"/>
    </source>
</evidence>
<feature type="region of interest" description="Disordered" evidence="9">
    <location>
        <begin position="494"/>
        <end position="532"/>
    </location>
</feature>
<feature type="coiled-coil region" evidence="8">
    <location>
        <begin position="39"/>
        <end position="87"/>
    </location>
</feature>
<dbReference type="WBParaSite" id="Hba_19923">
    <property type="protein sequence ID" value="Hba_19923"/>
    <property type="gene ID" value="Hba_19923"/>
</dbReference>
<feature type="coiled-coil region" evidence="8">
    <location>
        <begin position="305"/>
        <end position="353"/>
    </location>
</feature>
<accession>A0A1I7XQW4</accession>
<evidence type="ECO:0000313" key="13">
    <source>
        <dbReference type="WBParaSite" id="Hba_19923"/>
    </source>
</evidence>
<keyword evidence="3" id="KW-0963">Cytoplasm</keyword>
<dbReference type="AlphaFoldDB" id="A0A1I7XQW4"/>
<dbReference type="Proteomes" id="UP000095283">
    <property type="component" value="Unplaced"/>
</dbReference>
<reference evidence="13" key="1">
    <citation type="submission" date="2016-11" db="UniProtKB">
        <authorList>
            <consortium name="WormBaseParasite"/>
        </authorList>
    </citation>
    <scope>IDENTIFICATION</scope>
</reference>
<dbReference type="PANTHER" id="PTHR46349">
    <property type="entry name" value="CINGULIN-LIKE PROTEIN 1-RELATED"/>
    <property type="match status" value="1"/>
</dbReference>
<dbReference type="PANTHER" id="PTHR46349:SF6">
    <property type="entry name" value="MYOSIN-6-LIKE"/>
    <property type="match status" value="1"/>
</dbReference>
<feature type="coiled-coil region" evidence="8">
    <location>
        <begin position="169"/>
        <end position="203"/>
    </location>
</feature>
<evidence type="ECO:0000313" key="12">
    <source>
        <dbReference type="Proteomes" id="UP000095283"/>
    </source>
</evidence>
<dbReference type="InterPro" id="IPR055167">
    <property type="entry name" value="Rootletin-like_CC"/>
</dbReference>
<feature type="domain" description="Rootletin-like coiled-coil" evidence="10">
    <location>
        <begin position="50"/>
        <end position="213"/>
    </location>
</feature>
<evidence type="ECO:0000256" key="3">
    <source>
        <dbReference type="ARBA" id="ARBA00022490"/>
    </source>
</evidence>
<keyword evidence="7" id="KW-0514">Muscle protein</keyword>
<protein>
    <submittedName>
        <fullName evidence="13">t-SNARE coiled-coil homology domain-containing protein</fullName>
    </submittedName>
</protein>
<evidence type="ECO:0000256" key="6">
    <source>
        <dbReference type="ARBA" id="ARBA00023175"/>
    </source>
</evidence>
<proteinExistence type="predicted"/>
<evidence type="ECO:0000256" key="4">
    <source>
        <dbReference type="ARBA" id="ARBA00023054"/>
    </source>
</evidence>
<dbReference type="InterPro" id="IPR057531">
    <property type="entry name" value="PUMA/OVT1_CC"/>
</dbReference>
<keyword evidence="5" id="KW-0518">Myosin</keyword>
<evidence type="ECO:0000256" key="1">
    <source>
        <dbReference type="ARBA" id="ARBA00004657"/>
    </source>
</evidence>
<feature type="compositionally biased region" description="Basic and acidic residues" evidence="9">
    <location>
        <begin position="499"/>
        <end position="532"/>
    </location>
</feature>
<evidence type="ECO:0000256" key="8">
    <source>
        <dbReference type="SAM" id="Coils"/>
    </source>
</evidence>
<evidence type="ECO:0000256" key="9">
    <source>
        <dbReference type="SAM" id="MobiDB-lite"/>
    </source>
</evidence>
<evidence type="ECO:0000259" key="11">
    <source>
        <dbReference type="Pfam" id="PF24627"/>
    </source>
</evidence>
<evidence type="ECO:0000259" key="10">
    <source>
        <dbReference type="Pfam" id="PF15035"/>
    </source>
</evidence>
<keyword evidence="2" id="KW-0787">Thick filament</keyword>
<dbReference type="Pfam" id="PF24627">
    <property type="entry name" value="PUMA_CC"/>
    <property type="match status" value="1"/>
</dbReference>
<feature type="region of interest" description="Disordered" evidence="9">
    <location>
        <begin position="369"/>
        <end position="388"/>
    </location>
</feature>
<name>A0A1I7XQW4_HETBA</name>
<dbReference type="Pfam" id="PF15035">
    <property type="entry name" value="Rootletin"/>
    <property type="match status" value="1"/>
</dbReference>